<evidence type="ECO:0000256" key="1">
    <source>
        <dbReference type="SAM" id="Phobius"/>
    </source>
</evidence>
<feature type="transmembrane region" description="Helical" evidence="1">
    <location>
        <begin position="58"/>
        <end position="83"/>
    </location>
</feature>
<dbReference type="RefSeq" id="WP_394461246.1">
    <property type="nucleotide sequence ID" value="NZ_JBIGHZ010000004.1"/>
</dbReference>
<dbReference type="Proteomes" id="UP001606099">
    <property type="component" value="Unassembled WGS sequence"/>
</dbReference>
<feature type="transmembrane region" description="Helical" evidence="1">
    <location>
        <begin position="90"/>
        <end position="114"/>
    </location>
</feature>
<proteinExistence type="predicted"/>
<keyword evidence="3" id="KW-1185">Reference proteome</keyword>
<accession>A0ABW7FWR1</accession>
<gene>
    <name evidence="2" type="ORF">ACG0Z6_10855</name>
</gene>
<sequence length="124" mass="13298">MKRLFKVFFILLMALLLLSAALGLGLLSWLHDAPHVQVHINGQDYTALDGWAEAGDCVVWVAFALLLALPVLLLVGMALPLLLGAGALLLVLLSLGAVLGAPLLLLGLVLYLVLRDKANARRQR</sequence>
<protein>
    <submittedName>
        <fullName evidence="2">Uncharacterized protein</fullName>
    </submittedName>
</protein>
<organism evidence="2 3">
    <name type="scientific">Roseateles rivi</name>
    <dbReference type="NCBI Taxonomy" id="3299028"/>
    <lineage>
        <taxon>Bacteria</taxon>
        <taxon>Pseudomonadati</taxon>
        <taxon>Pseudomonadota</taxon>
        <taxon>Betaproteobacteria</taxon>
        <taxon>Burkholderiales</taxon>
        <taxon>Sphaerotilaceae</taxon>
        <taxon>Roseateles</taxon>
    </lineage>
</organism>
<keyword evidence="1" id="KW-0472">Membrane</keyword>
<reference evidence="2 3" key="1">
    <citation type="submission" date="2024-08" db="EMBL/GenBank/DDBJ databases">
        <authorList>
            <person name="Lu H."/>
        </authorList>
    </citation>
    <scope>NUCLEOTIDE SEQUENCE [LARGE SCALE GENOMIC DNA]</scope>
    <source>
        <strain evidence="2 3">BYS180W</strain>
    </source>
</reference>
<evidence type="ECO:0000313" key="2">
    <source>
        <dbReference type="EMBL" id="MFG6448733.1"/>
    </source>
</evidence>
<name>A0ABW7FWR1_9BURK</name>
<keyword evidence="1" id="KW-1133">Transmembrane helix</keyword>
<evidence type="ECO:0000313" key="3">
    <source>
        <dbReference type="Proteomes" id="UP001606099"/>
    </source>
</evidence>
<keyword evidence="1" id="KW-0812">Transmembrane</keyword>
<dbReference type="EMBL" id="JBIGHZ010000004">
    <property type="protein sequence ID" value="MFG6448733.1"/>
    <property type="molecule type" value="Genomic_DNA"/>
</dbReference>
<comment type="caution">
    <text evidence="2">The sequence shown here is derived from an EMBL/GenBank/DDBJ whole genome shotgun (WGS) entry which is preliminary data.</text>
</comment>